<dbReference type="Gene3D" id="1.10.150.650">
    <property type="match status" value="1"/>
</dbReference>
<dbReference type="InterPro" id="IPR003141">
    <property type="entry name" value="Pol/His_phosphatase_N"/>
</dbReference>
<dbReference type="Gene3D" id="3.20.20.140">
    <property type="entry name" value="Metal-dependent hydrolases"/>
    <property type="match status" value="1"/>
</dbReference>
<reference evidence="2 3" key="1">
    <citation type="submission" date="2019-12" db="EMBL/GenBank/DDBJ databases">
        <title>Genome sequenceing of Clostridium bovifaecis.</title>
        <authorList>
            <person name="Yao Y."/>
        </authorList>
    </citation>
    <scope>NUCLEOTIDE SEQUENCE [LARGE SCALE GENOMIC DNA]</scope>
    <source>
        <strain evidence="2 3">BXX</strain>
    </source>
</reference>
<accession>A0A6I6EPN4</accession>
<dbReference type="GO" id="GO:0004534">
    <property type="term" value="F:5'-3' RNA exonuclease activity"/>
    <property type="evidence" value="ECO:0007669"/>
    <property type="project" value="TreeGrafter"/>
</dbReference>
<protein>
    <submittedName>
        <fullName evidence="2">PHP domain-containing protein</fullName>
    </submittedName>
</protein>
<dbReference type="EMBL" id="CP046522">
    <property type="protein sequence ID" value="QGU95682.1"/>
    <property type="molecule type" value="Genomic_DNA"/>
</dbReference>
<dbReference type="InterPro" id="IPR052018">
    <property type="entry name" value="PHP_domain"/>
</dbReference>
<dbReference type="Pfam" id="PF02811">
    <property type="entry name" value="PHP"/>
    <property type="match status" value="1"/>
</dbReference>
<dbReference type="PANTHER" id="PTHR42924">
    <property type="entry name" value="EXONUCLEASE"/>
    <property type="match status" value="1"/>
</dbReference>
<evidence type="ECO:0000313" key="2">
    <source>
        <dbReference type="EMBL" id="QGU95682.1"/>
    </source>
</evidence>
<feature type="domain" description="Polymerase/histidinol phosphatase N-terminal" evidence="1">
    <location>
        <begin position="5"/>
        <end position="70"/>
    </location>
</feature>
<dbReference type="InterPro" id="IPR016195">
    <property type="entry name" value="Pol/histidinol_Pase-like"/>
</dbReference>
<dbReference type="GO" id="GO:0035312">
    <property type="term" value="F:5'-3' DNA exonuclease activity"/>
    <property type="evidence" value="ECO:0007669"/>
    <property type="project" value="TreeGrafter"/>
</dbReference>
<keyword evidence="3" id="KW-1185">Reference proteome</keyword>
<dbReference type="Proteomes" id="UP000422764">
    <property type="component" value="Chromosome"/>
</dbReference>
<evidence type="ECO:0000259" key="1">
    <source>
        <dbReference type="SMART" id="SM00481"/>
    </source>
</evidence>
<dbReference type="SUPFAM" id="SSF89550">
    <property type="entry name" value="PHP domain-like"/>
    <property type="match status" value="1"/>
</dbReference>
<evidence type="ECO:0000313" key="3">
    <source>
        <dbReference type="Proteomes" id="UP000422764"/>
    </source>
</evidence>
<dbReference type="CDD" id="cd07438">
    <property type="entry name" value="PHP_HisPPase_AMP"/>
    <property type="match status" value="1"/>
</dbReference>
<proteinExistence type="predicted"/>
<dbReference type="PANTHER" id="PTHR42924:SF3">
    <property type="entry name" value="POLYMERASE_HISTIDINOL PHOSPHATASE N-TERMINAL DOMAIN-CONTAINING PROTEIN"/>
    <property type="match status" value="1"/>
</dbReference>
<dbReference type="AlphaFoldDB" id="A0A6I6EPN4"/>
<name>A0A6I6EPN4_9CLOT</name>
<gene>
    <name evidence="2" type="ORF">GOM49_11810</name>
</gene>
<dbReference type="SMART" id="SM00481">
    <property type="entry name" value="POLIIIAc"/>
    <property type="match status" value="1"/>
</dbReference>
<dbReference type="InterPro" id="IPR004013">
    <property type="entry name" value="PHP_dom"/>
</dbReference>
<sequence length="278" mass="31322">MYSKGDFHLHTTASDGKLFPKELVNLAQNEGLDIIAITDHDNTFGVEEGIIEGQKIGIKVIPGIELSTRHNGESIHILGYFGDNSYKLSSFQNYLKEIQDYRIVRAEKIVKSLKKFFNIELNFENLIEANHGVIARPHIAKAIIDAGYPYDFRYVFDKFLGSDSPAYVPNKRISIIEGIEVLRSVNAVISLAHPTLIKKSPVEEILKYDFDCIEAIYPLNKEGEEERFKSMAKEYGKIVTAGSDYHGLSAEDHKHGYISSSPLIGNELNIFSKKLQLL</sequence>
<organism evidence="2 3">
    <name type="scientific">Clostridium bovifaecis</name>
    <dbReference type="NCBI Taxonomy" id="2184719"/>
    <lineage>
        <taxon>Bacteria</taxon>
        <taxon>Bacillati</taxon>
        <taxon>Bacillota</taxon>
        <taxon>Clostridia</taxon>
        <taxon>Eubacteriales</taxon>
        <taxon>Clostridiaceae</taxon>
        <taxon>Clostridium</taxon>
    </lineage>
</organism>